<dbReference type="EMBL" id="JAAIUO010000003">
    <property type="protein sequence ID" value="NSK14471.1"/>
    <property type="molecule type" value="Genomic_DNA"/>
</dbReference>
<dbReference type="EMBL" id="JAAITX010000003">
    <property type="protein sequence ID" value="NVH58245.1"/>
    <property type="molecule type" value="Genomic_DNA"/>
</dbReference>
<dbReference type="Proteomes" id="UP000528555">
    <property type="component" value="Unassembled WGS sequence"/>
</dbReference>
<dbReference type="CDD" id="cd00093">
    <property type="entry name" value="HTH_XRE"/>
    <property type="match status" value="1"/>
</dbReference>
<dbReference type="GO" id="GO:0003677">
    <property type="term" value="F:DNA binding"/>
    <property type="evidence" value="ECO:0007669"/>
    <property type="project" value="InterPro"/>
</dbReference>
<dbReference type="InterPro" id="IPR011335">
    <property type="entry name" value="Restrct_endonuc-II-like"/>
</dbReference>
<dbReference type="SUPFAM" id="SSF47413">
    <property type="entry name" value="lambda repressor-like DNA-binding domains"/>
    <property type="match status" value="1"/>
</dbReference>
<dbReference type="Gene3D" id="3.90.1570.10">
    <property type="entry name" value="tt1808, chain A"/>
    <property type="match status" value="1"/>
</dbReference>
<feature type="domain" description="HTH cro/C1-type" evidence="1">
    <location>
        <begin position="6"/>
        <end position="61"/>
    </location>
</feature>
<dbReference type="InterPro" id="IPR010982">
    <property type="entry name" value="Lambda_DNA-bd_dom_sf"/>
</dbReference>
<protein>
    <submittedName>
        <fullName evidence="3">Helix-turn-helix domain-containing protein</fullName>
    </submittedName>
</protein>
<evidence type="ECO:0000313" key="3">
    <source>
        <dbReference type="EMBL" id="NVH58245.1"/>
    </source>
</evidence>
<comment type="caution">
    <text evidence="3">The sequence shown here is derived from an EMBL/GenBank/DDBJ whole genome shotgun (WGS) entry which is preliminary data.</text>
</comment>
<dbReference type="Gene3D" id="1.10.260.40">
    <property type="entry name" value="lambda repressor-like DNA-binding domains"/>
    <property type="match status" value="1"/>
</dbReference>
<evidence type="ECO:0000313" key="5">
    <source>
        <dbReference type="Proteomes" id="UP000701680"/>
    </source>
</evidence>
<evidence type="ECO:0000313" key="4">
    <source>
        <dbReference type="Proteomes" id="UP000528555"/>
    </source>
</evidence>
<dbReference type="InterPro" id="IPR008538">
    <property type="entry name" value="Uma2"/>
</dbReference>
<dbReference type="SUPFAM" id="SSF52980">
    <property type="entry name" value="Restriction endonuclease-like"/>
    <property type="match status" value="1"/>
</dbReference>
<dbReference type="SMART" id="SM00530">
    <property type="entry name" value="HTH_XRE"/>
    <property type="match status" value="1"/>
</dbReference>
<organism evidence="3 4">
    <name type="scientific">Dorea phocaeensis</name>
    <dbReference type="NCBI Taxonomy" id="2040291"/>
    <lineage>
        <taxon>Bacteria</taxon>
        <taxon>Bacillati</taxon>
        <taxon>Bacillota</taxon>
        <taxon>Clostridia</taxon>
        <taxon>Lachnospirales</taxon>
        <taxon>Lachnospiraceae</taxon>
        <taxon>Dorea</taxon>
    </lineage>
</organism>
<reference evidence="3" key="2">
    <citation type="submission" date="2020-02" db="EMBL/GenBank/DDBJ databases">
        <authorList>
            <person name="Littmann E."/>
            <person name="Sorbara M."/>
        </authorList>
    </citation>
    <scope>NUCLEOTIDE SEQUENCE</scope>
    <source>
        <strain evidence="3">MSK.17.11</strain>
        <strain evidence="2">MSK.17.38</strain>
    </source>
</reference>
<dbReference type="CDD" id="cd06260">
    <property type="entry name" value="DUF820-like"/>
    <property type="match status" value="1"/>
</dbReference>
<dbReference type="Proteomes" id="UP000701680">
    <property type="component" value="Unassembled WGS sequence"/>
</dbReference>
<accession>A0A850HG11</accession>
<dbReference type="Pfam" id="PF05685">
    <property type="entry name" value="Uma2"/>
    <property type="match status" value="1"/>
</dbReference>
<sequence length="278" mass="32475">MTIQEMKERKRELGYTNEQVAELSGIPLGTIQKIFGGKTMAPRYQTMQALEKVLRRREEPVGYQYGAWAQERLVMREECTAYGQKRQGEYTLDDYYALPDEQRVELIDGMIYEMSVPTSVHQLMNGFIYAKFLEYTAGKNGKCLPIVSPIDVQLDCDQKTMVQPDIVIVCDRDKVIRRCVYGAPDFVMEILSKATRKKDMVTKLNKYMNAGVREYWMLDPDQKRVLVYDFEAENYPTIYSFEAKVPVAIWDGECEIDFAEVYNYVRFLYEREENADFS</sequence>
<dbReference type="PROSITE" id="PS50943">
    <property type="entry name" value="HTH_CROC1"/>
    <property type="match status" value="1"/>
</dbReference>
<dbReference type="PANTHER" id="PTHR34107">
    <property type="entry name" value="SLL0198 PROTEIN-RELATED"/>
    <property type="match status" value="1"/>
</dbReference>
<dbReference type="RefSeq" id="WP_173814587.1">
    <property type="nucleotide sequence ID" value="NZ_JAAITX010000003.1"/>
</dbReference>
<dbReference type="Pfam" id="PF01381">
    <property type="entry name" value="HTH_3"/>
    <property type="match status" value="1"/>
</dbReference>
<dbReference type="AlphaFoldDB" id="A0A850HG11"/>
<dbReference type="PANTHER" id="PTHR34107:SF4">
    <property type="entry name" value="SLL1222 PROTEIN"/>
    <property type="match status" value="1"/>
</dbReference>
<name>A0A850HG11_9FIRM</name>
<evidence type="ECO:0000313" key="2">
    <source>
        <dbReference type="EMBL" id="NSK14471.1"/>
    </source>
</evidence>
<gene>
    <name evidence="3" type="ORF">G5A66_06205</name>
    <name evidence="2" type="ORF">G5A75_06225</name>
</gene>
<dbReference type="InterPro" id="IPR012296">
    <property type="entry name" value="Nuclease_put_TT1808"/>
</dbReference>
<evidence type="ECO:0000259" key="1">
    <source>
        <dbReference type="PROSITE" id="PS50943"/>
    </source>
</evidence>
<dbReference type="InterPro" id="IPR001387">
    <property type="entry name" value="Cro/C1-type_HTH"/>
</dbReference>
<proteinExistence type="predicted"/>
<keyword evidence="4" id="KW-1185">Reference proteome</keyword>
<reference evidence="4 5" key="1">
    <citation type="journal article" date="2020" name="Cell Host Microbe">
        <title>Functional and Genomic Variation between Human-Derived Isolates of Lachnospiraceae Reveals Inter- and Intra-Species Diversity.</title>
        <authorList>
            <person name="Sorbara M.T."/>
            <person name="Littmann E.R."/>
            <person name="Fontana E."/>
            <person name="Moody T.U."/>
            <person name="Kohout C.E."/>
            <person name="Gjonbalaj M."/>
            <person name="Eaton V."/>
            <person name="Seok R."/>
            <person name="Leiner I.M."/>
            <person name="Pamer E.G."/>
        </authorList>
    </citation>
    <scope>NUCLEOTIDE SEQUENCE [LARGE SCALE GENOMIC DNA]</scope>
    <source>
        <strain evidence="3 4">MSK.17.11</strain>
        <strain evidence="2 5">MSK.17.38</strain>
    </source>
</reference>